<reference evidence="1 2" key="1">
    <citation type="submission" date="2013-04" db="EMBL/GenBank/DDBJ databases">
        <authorList>
            <person name="Harkins D.M."/>
            <person name="Durkin A.S."/>
            <person name="Brinkac L.M."/>
            <person name="Haft D.H."/>
            <person name="Selengut J.D."/>
            <person name="Sanka R."/>
            <person name="DePew J."/>
            <person name="Purushe J."/>
            <person name="Chanthongthip A."/>
            <person name="Lattana O."/>
            <person name="Phetsouvanh R."/>
            <person name="Newton P.N."/>
            <person name="Vinetz J.M."/>
            <person name="Sutton G.G."/>
            <person name="Nierman W.C."/>
            <person name="Fouts D.E."/>
        </authorList>
    </citation>
    <scope>NUCLEOTIDE SEQUENCE [LARGE SCALE GENOMIC DNA]</scope>
    <source>
        <strain evidence="1 2">UI 09931</strain>
    </source>
</reference>
<accession>A0AAV3JCM7</accession>
<dbReference type="EMBL" id="AHNP02000007">
    <property type="protein sequence ID" value="EPG57702.1"/>
    <property type="molecule type" value="Genomic_DNA"/>
</dbReference>
<evidence type="ECO:0000313" key="2">
    <source>
        <dbReference type="Proteomes" id="UP000014570"/>
    </source>
</evidence>
<organism evidence="1 2">
    <name type="scientific">Leptospira borgpetersenii serovar Javanica str. UI 09931</name>
    <dbReference type="NCBI Taxonomy" id="1049767"/>
    <lineage>
        <taxon>Bacteria</taxon>
        <taxon>Pseudomonadati</taxon>
        <taxon>Spirochaetota</taxon>
        <taxon>Spirochaetia</taxon>
        <taxon>Leptospirales</taxon>
        <taxon>Leptospiraceae</taxon>
        <taxon>Leptospira</taxon>
    </lineage>
</organism>
<evidence type="ECO:0000313" key="1">
    <source>
        <dbReference type="EMBL" id="EPG57702.1"/>
    </source>
</evidence>
<proteinExistence type="predicted"/>
<protein>
    <submittedName>
        <fullName evidence="1">Uncharacterized protein</fullName>
    </submittedName>
</protein>
<comment type="caution">
    <text evidence="1">The sequence shown here is derived from an EMBL/GenBank/DDBJ whole genome shotgun (WGS) entry which is preliminary data.</text>
</comment>
<gene>
    <name evidence="1" type="ORF">LEP1GSC103_3055</name>
</gene>
<sequence>MKFFQNRNIKNLKLHSLILRCKNSQLNENGFILCNFGSTPRRFCITLPTSIWISIELLKNSMIRINKTASNIHFNEAETDRELIFQQL</sequence>
<dbReference type="AntiFam" id="ANF00053">
    <property type="entry name" value="Translation of DNA repeat"/>
</dbReference>
<dbReference type="AlphaFoldDB" id="A0AAV3JCM7"/>
<name>A0AAV3JCM7_LEPBO</name>
<dbReference type="Proteomes" id="UP000014570">
    <property type="component" value="Unassembled WGS sequence"/>
</dbReference>